<dbReference type="GO" id="GO:0071949">
    <property type="term" value="F:FAD binding"/>
    <property type="evidence" value="ECO:0007669"/>
    <property type="project" value="InterPro"/>
</dbReference>
<dbReference type="PANTHER" id="PTHR46496:SF6">
    <property type="entry name" value="ZEAXANTHIN EPOXIDASE, CHLOROPLASTIC-LIKE ISOFORM X1"/>
    <property type="match status" value="1"/>
</dbReference>
<organism evidence="3 4">
    <name type="scientific">Acorus calamus</name>
    <name type="common">Sweet flag</name>
    <dbReference type="NCBI Taxonomy" id="4465"/>
    <lineage>
        <taxon>Eukaryota</taxon>
        <taxon>Viridiplantae</taxon>
        <taxon>Streptophyta</taxon>
        <taxon>Embryophyta</taxon>
        <taxon>Tracheophyta</taxon>
        <taxon>Spermatophyta</taxon>
        <taxon>Magnoliopsida</taxon>
        <taxon>Liliopsida</taxon>
        <taxon>Acoraceae</taxon>
        <taxon>Acorus</taxon>
    </lineage>
</organism>
<accession>A0AAV9CEQ4</accession>
<dbReference type="AlphaFoldDB" id="A0AAV9CEQ4"/>
<evidence type="ECO:0000256" key="1">
    <source>
        <dbReference type="SAM" id="MobiDB-lite"/>
    </source>
</evidence>
<gene>
    <name evidence="3" type="ORF">QJS10_CPB19g00973</name>
</gene>
<evidence type="ECO:0000259" key="2">
    <source>
        <dbReference type="Pfam" id="PF01494"/>
    </source>
</evidence>
<dbReference type="Proteomes" id="UP001180020">
    <property type="component" value="Unassembled WGS sequence"/>
</dbReference>
<reference evidence="3" key="2">
    <citation type="submission" date="2023-06" db="EMBL/GenBank/DDBJ databases">
        <authorList>
            <person name="Ma L."/>
            <person name="Liu K.-W."/>
            <person name="Li Z."/>
            <person name="Hsiao Y.-Y."/>
            <person name="Qi Y."/>
            <person name="Fu T."/>
            <person name="Tang G."/>
            <person name="Zhang D."/>
            <person name="Sun W.-H."/>
            <person name="Liu D.-K."/>
            <person name="Li Y."/>
            <person name="Chen G.-Z."/>
            <person name="Liu X.-D."/>
            <person name="Liao X.-Y."/>
            <person name="Jiang Y.-T."/>
            <person name="Yu X."/>
            <person name="Hao Y."/>
            <person name="Huang J."/>
            <person name="Zhao X.-W."/>
            <person name="Ke S."/>
            <person name="Chen Y.-Y."/>
            <person name="Wu W.-L."/>
            <person name="Hsu J.-L."/>
            <person name="Lin Y.-F."/>
            <person name="Huang M.-D."/>
            <person name="Li C.-Y."/>
            <person name="Huang L."/>
            <person name="Wang Z.-W."/>
            <person name="Zhao X."/>
            <person name="Zhong W.-Y."/>
            <person name="Peng D.-H."/>
            <person name="Ahmad S."/>
            <person name="Lan S."/>
            <person name="Zhang J.-S."/>
            <person name="Tsai W.-C."/>
            <person name="Van De Peer Y."/>
            <person name="Liu Z.-J."/>
        </authorList>
    </citation>
    <scope>NUCLEOTIDE SEQUENCE</scope>
    <source>
        <strain evidence="3">CP</strain>
        <tissue evidence="3">Leaves</tissue>
    </source>
</reference>
<feature type="region of interest" description="Disordered" evidence="1">
    <location>
        <begin position="1"/>
        <end position="51"/>
    </location>
</feature>
<dbReference type="PRINTS" id="PR00420">
    <property type="entry name" value="RNGMNOXGNASE"/>
</dbReference>
<dbReference type="InterPro" id="IPR036188">
    <property type="entry name" value="FAD/NAD-bd_sf"/>
</dbReference>
<evidence type="ECO:0000313" key="4">
    <source>
        <dbReference type="Proteomes" id="UP001180020"/>
    </source>
</evidence>
<comment type="caution">
    <text evidence="3">The sequence shown here is derived from an EMBL/GenBank/DDBJ whole genome shotgun (WGS) entry which is preliminary data.</text>
</comment>
<dbReference type="SUPFAM" id="SSF51905">
    <property type="entry name" value="FAD/NAD(P)-binding domain"/>
    <property type="match status" value="1"/>
</dbReference>
<protein>
    <recommendedName>
        <fullName evidence="2">FAD-binding domain-containing protein</fullName>
    </recommendedName>
</protein>
<sequence length="432" mass="46600">MATVPSTARIRLGTRAQPPPSPIRLGIRAPPPSRAASAASDGATNHPPRRPRVLIAGGGIGGLVLALAAKRRGFDAAVFERTPSAEEAGGEGPHRGPIQLQSNALAALEAVDGGVAREVMDAGCVTGDRINGFADGVSGEWFAKIDLRTPAIKRGLPVTAVICRMRLHEILVNAVGAESIHCNSNVVDFKDCFNKANGREYEGDVFVGADGIHSTVREKLFGQQKARYSNYTCYSGLADYEPPYVSTIGYRVFLGLNQYFVASDVGNGKMQWYAFHKEPSGNTDPHNGKKERLLDLFESWCNEVITLISETLESKILRRDVYDRDMIHSWGRGRVTLLGDAAHAMLPNLGQGGCMAIEDCYHLILELEKVATDGITSNEISLALQRYASKRIARVSAIHMASRMASEMLSKYQPHMDFGSGGLSGCGGAEAQ</sequence>
<proteinExistence type="predicted"/>
<reference evidence="3" key="1">
    <citation type="journal article" date="2023" name="Nat. Commun.">
        <title>Diploid and tetraploid genomes of Acorus and the evolution of monocots.</title>
        <authorList>
            <person name="Ma L."/>
            <person name="Liu K.W."/>
            <person name="Li Z."/>
            <person name="Hsiao Y.Y."/>
            <person name="Qi Y."/>
            <person name="Fu T."/>
            <person name="Tang G.D."/>
            <person name="Zhang D."/>
            <person name="Sun W.H."/>
            <person name="Liu D.K."/>
            <person name="Li Y."/>
            <person name="Chen G.Z."/>
            <person name="Liu X.D."/>
            <person name="Liao X.Y."/>
            <person name="Jiang Y.T."/>
            <person name="Yu X."/>
            <person name="Hao Y."/>
            <person name="Huang J."/>
            <person name="Zhao X.W."/>
            <person name="Ke S."/>
            <person name="Chen Y.Y."/>
            <person name="Wu W.L."/>
            <person name="Hsu J.L."/>
            <person name="Lin Y.F."/>
            <person name="Huang M.D."/>
            <person name="Li C.Y."/>
            <person name="Huang L."/>
            <person name="Wang Z.W."/>
            <person name="Zhao X."/>
            <person name="Zhong W.Y."/>
            <person name="Peng D.H."/>
            <person name="Ahmad S."/>
            <person name="Lan S."/>
            <person name="Zhang J.S."/>
            <person name="Tsai W.C."/>
            <person name="Van de Peer Y."/>
            <person name="Liu Z.J."/>
        </authorList>
    </citation>
    <scope>NUCLEOTIDE SEQUENCE</scope>
    <source>
        <strain evidence="3">CP</strain>
    </source>
</reference>
<keyword evidence="4" id="KW-1185">Reference proteome</keyword>
<dbReference type="EMBL" id="JAUJYO010000019">
    <property type="protein sequence ID" value="KAK1287237.1"/>
    <property type="molecule type" value="Genomic_DNA"/>
</dbReference>
<name>A0AAV9CEQ4_ACOCL</name>
<feature type="domain" description="FAD-binding" evidence="2">
    <location>
        <begin position="52"/>
        <end position="398"/>
    </location>
</feature>
<dbReference type="Pfam" id="PF01494">
    <property type="entry name" value="FAD_binding_3"/>
    <property type="match status" value="1"/>
</dbReference>
<dbReference type="InterPro" id="IPR002938">
    <property type="entry name" value="FAD-bd"/>
</dbReference>
<dbReference type="PANTHER" id="PTHR46496">
    <property type="match status" value="1"/>
</dbReference>
<dbReference type="Gene3D" id="3.50.50.60">
    <property type="entry name" value="FAD/NAD(P)-binding domain"/>
    <property type="match status" value="1"/>
</dbReference>
<evidence type="ECO:0000313" key="3">
    <source>
        <dbReference type="EMBL" id="KAK1287237.1"/>
    </source>
</evidence>